<keyword evidence="2" id="KW-0732">Signal</keyword>
<evidence type="ECO:0000313" key="3">
    <source>
        <dbReference type="EMBL" id="OMD27205.1"/>
    </source>
</evidence>
<evidence type="ECO:0000313" key="4">
    <source>
        <dbReference type="Proteomes" id="UP000187158"/>
    </source>
</evidence>
<feature type="compositionally biased region" description="Low complexity" evidence="1">
    <location>
        <begin position="96"/>
        <end position="106"/>
    </location>
</feature>
<feature type="region of interest" description="Disordered" evidence="1">
    <location>
        <begin position="81"/>
        <end position="106"/>
    </location>
</feature>
<feature type="compositionally biased region" description="Basic and acidic residues" evidence="1">
    <location>
        <begin position="84"/>
        <end position="95"/>
    </location>
</feature>
<feature type="chain" id="PRO_5045618653" evidence="2">
    <location>
        <begin position="28"/>
        <end position="238"/>
    </location>
</feature>
<sequence>MKKVLSAFALSLTLCASLILPASHSYAASTEGDSSSQQLQEINSDLLQGKIDLNNLESLGDRVTVEEMSYEEAIAEIAENSGRTVEEVRTTHPDKTSNSSTNSKNSTLAAASTGVSKFSVVLDVNPYYNPTLMVYAITYHSGSFYQFNEMFDVQMNAKNTLSGLTLPYSKVYGGNLTAKIVNPTQIYWIVNGQFCNNGETSTSGGVQAGNQAVSVTVSFTYTSSHYAYYNNEGAIFAP</sequence>
<proteinExistence type="predicted"/>
<name>A0ABX3GMK7_9BACL</name>
<evidence type="ECO:0000256" key="2">
    <source>
        <dbReference type="SAM" id="SignalP"/>
    </source>
</evidence>
<dbReference type="EMBL" id="MPVP01000145">
    <property type="protein sequence ID" value="OMD27205.1"/>
    <property type="molecule type" value="Genomic_DNA"/>
</dbReference>
<keyword evidence="4" id="KW-1185">Reference proteome</keyword>
<reference evidence="3 4" key="1">
    <citation type="submission" date="2016-11" db="EMBL/GenBank/DDBJ databases">
        <title>Paenibacillus species isolates.</title>
        <authorList>
            <person name="Beno S.M."/>
        </authorList>
    </citation>
    <scope>NUCLEOTIDE SEQUENCE [LARGE SCALE GENOMIC DNA]</scope>
    <source>
        <strain evidence="3 4">FSL H7-0433</strain>
    </source>
</reference>
<accession>A0ABX3GMK7</accession>
<organism evidence="3 4">
    <name type="scientific">Paenibacillus odorifer</name>
    <dbReference type="NCBI Taxonomy" id="189426"/>
    <lineage>
        <taxon>Bacteria</taxon>
        <taxon>Bacillati</taxon>
        <taxon>Bacillota</taxon>
        <taxon>Bacilli</taxon>
        <taxon>Bacillales</taxon>
        <taxon>Paenibacillaceae</taxon>
        <taxon>Paenibacillus</taxon>
    </lineage>
</organism>
<feature type="signal peptide" evidence="2">
    <location>
        <begin position="1"/>
        <end position="27"/>
    </location>
</feature>
<evidence type="ECO:0000256" key="1">
    <source>
        <dbReference type="SAM" id="MobiDB-lite"/>
    </source>
</evidence>
<protein>
    <submittedName>
        <fullName evidence="3">Uncharacterized protein</fullName>
    </submittedName>
</protein>
<comment type="caution">
    <text evidence="3">The sequence shown here is derived from an EMBL/GenBank/DDBJ whole genome shotgun (WGS) entry which is preliminary data.</text>
</comment>
<dbReference type="RefSeq" id="WP_076219552.1">
    <property type="nucleotide sequence ID" value="NZ_MPVM01000007.1"/>
</dbReference>
<dbReference type="Proteomes" id="UP000187158">
    <property type="component" value="Unassembled WGS sequence"/>
</dbReference>
<gene>
    <name evidence="3" type="ORF">BSO21_20220</name>
</gene>